<dbReference type="InterPro" id="IPR057746">
    <property type="entry name" value="CpnT-like_N"/>
</dbReference>
<organism evidence="3 4">
    <name type="scientific">Hamadaea flava</name>
    <dbReference type="NCBI Taxonomy" id="1742688"/>
    <lineage>
        <taxon>Bacteria</taxon>
        <taxon>Bacillati</taxon>
        <taxon>Actinomycetota</taxon>
        <taxon>Actinomycetes</taxon>
        <taxon>Micromonosporales</taxon>
        <taxon>Micromonosporaceae</taxon>
        <taxon>Hamadaea</taxon>
    </lineage>
</organism>
<keyword evidence="4" id="KW-1185">Reference proteome</keyword>
<feature type="region of interest" description="Disordered" evidence="1">
    <location>
        <begin position="191"/>
        <end position="256"/>
    </location>
</feature>
<evidence type="ECO:0000313" key="3">
    <source>
        <dbReference type="EMBL" id="MFC4135643.1"/>
    </source>
</evidence>
<dbReference type="RefSeq" id="WP_253763961.1">
    <property type="nucleotide sequence ID" value="NZ_JAMZDZ010000001.1"/>
</dbReference>
<evidence type="ECO:0000259" key="2">
    <source>
        <dbReference type="Pfam" id="PF25547"/>
    </source>
</evidence>
<name>A0ABV8LYT8_9ACTN</name>
<dbReference type="EMBL" id="JBHSAY010000023">
    <property type="protein sequence ID" value="MFC4135643.1"/>
    <property type="molecule type" value="Genomic_DNA"/>
</dbReference>
<gene>
    <name evidence="3" type="ORF">ACFOZ4_33940</name>
</gene>
<comment type="caution">
    <text evidence="3">The sequence shown here is derived from an EMBL/GenBank/DDBJ whole genome shotgun (WGS) entry which is preliminary data.</text>
</comment>
<evidence type="ECO:0000313" key="4">
    <source>
        <dbReference type="Proteomes" id="UP001595816"/>
    </source>
</evidence>
<dbReference type="InterPro" id="IPR036689">
    <property type="entry name" value="ESAT-6-like_sf"/>
</dbReference>
<dbReference type="Gene3D" id="1.20.1260.20">
    <property type="entry name" value="PPE superfamily"/>
    <property type="match status" value="1"/>
</dbReference>
<protein>
    <submittedName>
        <fullName evidence="3">WXG100 family type VII secretion target</fullName>
    </submittedName>
</protein>
<dbReference type="Proteomes" id="UP001595816">
    <property type="component" value="Unassembled WGS sequence"/>
</dbReference>
<evidence type="ECO:0000256" key="1">
    <source>
        <dbReference type="SAM" id="MobiDB-lite"/>
    </source>
</evidence>
<proteinExistence type="predicted"/>
<accession>A0ABV8LYT8</accession>
<dbReference type="Pfam" id="PF25547">
    <property type="entry name" value="WXG100_2"/>
    <property type="match status" value="1"/>
</dbReference>
<dbReference type="InterPro" id="IPR038332">
    <property type="entry name" value="PPE_sf"/>
</dbReference>
<feature type="compositionally biased region" description="Low complexity" evidence="1">
    <location>
        <begin position="204"/>
        <end position="219"/>
    </location>
</feature>
<feature type="domain" description="Outer membrane channel protein CpnT-like N-terminal" evidence="2">
    <location>
        <begin position="20"/>
        <end position="105"/>
    </location>
</feature>
<dbReference type="SUPFAM" id="SSF140453">
    <property type="entry name" value="EsxAB dimer-like"/>
    <property type="match status" value="1"/>
</dbReference>
<reference evidence="4" key="1">
    <citation type="journal article" date="2019" name="Int. J. Syst. Evol. Microbiol.">
        <title>The Global Catalogue of Microorganisms (GCM) 10K type strain sequencing project: providing services to taxonomists for standard genome sequencing and annotation.</title>
        <authorList>
            <consortium name="The Broad Institute Genomics Platform"/>
            <consortium name="The Broad Institute Genome Sequencing Center for Infectious Disease"/>
            <person name="Wu L."/>
            <person name="Ma J."/>
        </authorList>
    </citation>
    <scope>NUCLEOTIDE SEQUENCE [LARGE SCALE GENOMIC DNA]</scope>
    <source>
        <strain evidence="4">CGMCC 4.7289</strain>
    </source>
</reference>
<sequence length="351" mass="34737">MSTDFGAYARAQLEQLIAVGDPAQVRAAADLWSDITRGLYSRAGDLEQQLRAFTPYWTGGAAERYQQMIADLIRGLWQLGDLARLVADNVYSAGEALQAARTGVLGRPDLDAVRLLTDLAQKYADLEALVPAPPTAAPFPAVNDLIAGTYPAQPAQGTLFGGVYGAGLSAAAAALGGRFRTAIPQLVGPPSTAPTVPTVPSPVPASSTPKSPVPAVSAPAPTPVRSGGSTAGTRARGSARVPGFSPPTIPTGAVPGGSGVVDPVLARVDSDPVPVGVAAGTPAVTPGGGASGGAAGGGYFTPPVAPMTGGAGAGGDGPGGGRVPHWLTEPEPDVVFGVPLQAVAPVIGAAG</sequence>